<accession>A0A0F7KD31</accession>
<gene>
    <name evidence="1" type="ORF">AAW31_00280</name>
</gene>
<name>A0A0F7KD31_9PROT</name>
<dbReference type="EMBL" id="CP011451">
    <property type="protein sequence ID" value="AKH36612.1"/>
    <property type="molecule type" value="Genomic_DNA"/>
</dbReference>
<sequence length="119" mass="14094">MCLIMEHRVKIVGKIFMKTMMIVRYLKILRTVIGYKRVNHYMVHGMHLSEQGRNRLQRFLITGFLEFFSVCVTHKTNHLEIPIYSKNQLCRSLINTITIFFMQVTNFVESLSRDGSSTY</sequence>
<proteinExistence type="predicted"/>
<evidence type="ECO:0000313" key="1">
    <source>
        <dbReference type="EMBL" id="AKH36612.1"/>
    </source>
</evidence>
<reference evidence="2" key="1">
    <citation type="submission" date="2015-05" db="EMBL/GenBank/DDBJ databases">
        <title>Draft genome of Nitrosomonas communis strain Nm2.</title>
        <authorList>
            <person name="Kozlowski J.A."/>
            <person name="Kits K.D."/>
            <person name="Stein L.Y."/>
        </authorList>
    </citation>
    <scope>NUCLEOTIDE SEQUENCE [LARGE SCALE GENOMIC DNA]</scope>
    <source>
        <strain evidence="2">Nm2</strain>
    </source>
</reference>
<dbReference type="Proteomes" id="UP000034156">
    <property type="component" value="Chromosome"/>
</dbReference>
<dbReference type="PATRIC" id="fig|44574.3.peg.71"/>
<dbReference type="KEGG" id="nco:AAW31_00280"/>
<dbReference type="AlphaFoldDB" id="A0A0F7KD31"/>
<organism evidence="1 2">
    <name type="scientific">Nitrosomonas communis</name>
    <dbReference type="NCBI Taxonomy" id="44574"/>
    <lineage>
        <taxon>Bacteria</taxon>
        <taxon>Pseudomonadati</taxon>
        <taxon>Pseudomonadota</taxon>
        <taxon>Betaproteobacteria</taxon>
        <taxon>Nitrosomonadales</taxon>
        <taxon>Nitrosomonadaceae</taxon>
        <taxon>Nitrosomonas</taxon>
    </lineage>
</organism>
<protein>
    <submittedName>
        <fullName evidence="1">Uncharacterized protein</fullName>
    </submittedName>
</protein>
<evidence type="ECO:0000313" key="2">
    <source>
        <dbReference type="Proteomes" id="UP000034156"/>
    </source>
</evidence>
<keyword evidence="2" id="KW-1185">Reference proteome</keyword>
<reference evidence="1 2" key="2">
    <citation type="journal article" date="2016" name="Genome Announc.">
        <title>Genome Sequence of Nitrosomonas communis Strain Nm2, a Mesophilic Ammonia-Oxidizing Bacterium Isolated from Mediterranean Soil.</title>
        <authorList>
            <person name="Kozlowski J.A."/>
            <person name="Kits K.D."/>
            <person name="Stein L.Y."/>
        </authorList>
    </citation>
    <scope>NUCLEOTIDE SEQUENCE [LARGE SCALE GENOMIC DNA]</scope>
    <source>
        <strain evidence="1 2">Nm2</strain>
    </source>
</reference>